<feature type="chain" id="PRO_5045995609" evidence="1">
    <location>
        <begin position="19"/>
        <end position="206"/>
    </location>
</feature>
<dbReference type="Proteomes" id="UP001204000">
    <property type="component" value="Unassembled WGS sequence"/>
</dbReference>
<keyword evidence="1" id="KW-0732">Signal</keyword>
<proteinExistence type="predicted"/>
<protein>
    <submittedName>
        <fullName evidence="2">Uncharacterized protein</fullName>
    </submittedName>
</protein>
<dbReference type="RefSeq" id="WP_253579028.1">
    <property type="nucleotide sequence ID" value="NZ_JAMFTQ010000015.1"/>
</dbReference>
<dbReference type="EMBL" id="JAMFTQ010000015">
    <property type="protein sequence ID" value="MCP1388430.1"/>
    <property type="molecule type" value="Genomic_DNA"/>
</dbReference>
<reference evidence="2" key="1">
    <citation type="submission" date="2022-05" db="EMBL/GenBank/DDBJ databases">
        <title>Corynebacterium sp. TA-R-1 sp. nov., isolated from human feces.</title>
        <authorList>
            <person name="Shamsuzzaman M."/>
            <person name="Dahal R.H."/>
        </authorList>
    </citation>
    <scope>NUCLEOTIDE SEQUENCE</scope>
    <source>
        <strain evidence="2">TA-R-1</strain>
    </source>
</reference>
<sequence>MRRAAWVLPLTLLLGACAAPAPLSVPTPVGPAAVALGFGETADVVTADHQFNVPVTWQVTVSEPSLIDASPTYPEVHCYPVRLAPVEVGDFDVDVTVPVPVFEPVVVDEVGGASGGGAGASGGSEDSAAAELPPQLRANTIPDPSMCGDLTTPTGYTPDLREMAAAGEAFDTYVASWSGLYGVPANAVRLTAPFPAAEDTVVVWSE</sequence>
<dbReference type="PROSITE" id="PS51257">
    <property type="entry name" value="PROKAR_LIPOPROTEIN"/>
    <property type="match status" value="1"/>
</dbReference>
<gene>
    <name evidence="2" type="ORF">M5J20_09585</name>
</gene>
<feature type="signal peptide" evidence="1">
    <location>
        <begin position="1"/>
        <end position="18"/>
    </location>
</feature>
<evidence type="ECO:0000313" key="2">
    <source>
        <dbReference type="EMBL" id="MCP1388430.1"/>
    </source>
</evidence>
<evidence type="ECO:0000313" key="3">
    <source>
        <dbReference type="Proteomes" id="UP001204000"/>
    </source>
</evidence>
<name>A0ABT1G454_9CORY</name>
<comment type="caution">
    <text evidence="2">The sequence shown here is derived from an EMBL/GenBank/DDBJ whole genome shotgun (WGS) entry which is preliminary data.</text>
</comment>
<keyword evidence="3" id="KW-1185">Reference proteome</keyword>
<organism evidence="2 3">
    <name type="scientific">Corynebacterium stercoris</name>
    <dbReference type="NCBI Taxonomy" id="2943490"/>
    <lineage>
        <taxon>Bacteria</taxon>
        <taxon>Bacillati</taxon>
        <taxon>Actinomycetota</taxon>
        <taxon>Actinomycetes</taxon>
        <taxon>Mycobacteriales</taxon>
        <taxon>Corynebacteriaceae</taxon>
        <taxon>Corynebacterium</taxon>
    </lineage>
</organism>
<accession>A0ABT1G454</accession>
<evidence type="ECO:0000256" key="1">
    <source>
        <dbReference type="SAM" id="SignalP"/>
    </source>
</evidence>